<evidence type="ECO:0000313" key="1">
    <source>
        <dbReference type="EMBL" id="JAH39538.1"/>
    </source>
</evidence>
<protein>
    <submittedName>
        <fullName evidence="1">Uncharacterized protein</fullName>
    </submittedName>
</protein>
<dbReference type="EMBL" id="GBXM01069039">
    <property type="protein sequence ID" value="JAH39538.1"/>
    <property type="molecule type" value="Transcribed_RNA"/>
</dbReference>
<name>A0A0E9SGA4_ANGAN</name>
<accession>A0A0E9SGA4</accession>
<proteinExistence type="predicted"/>
<sequence length="58" mass="6700">MKSAGVAHARSRSSFTLVGIDTLINSYVIRSIRSRQKTECKHTKRAHYPNRTLVWQKN</sequence>
<reference evidence="1" key="1">
    <citation type="submission" date="2014-11" db="EMBL/GenBank/DDBJ databases">
        <authorList>
            <person name="Amaro Gonzalez C."/>
        </authorList>
    </citation>
    <scope>NUCLEOTIDE SEQUENCE</scope>
</reference>
<dbReference type="AlphaFoldDB" id="A0A0E9SGA4"/>
<reference evidence="1" key="2">
    <citation type="journal article" date="2015" name="Fish Shellfish Immunol.">
        <title>Early steps in the European eel (Anguilla anguilla)-Vibrio vulnificus interaction in the gills: Role of the RtxA13 toxin.</title>
        <authorList>
            <person name="Callol A."/>
            <person name="Pajuelo D."/>
            <person name="Ebbesson L."/>
            <person name="Teles M."/>
            <person name="MacKenzie S."/>
            <person name="Amaro C."/>
        </authorList>
    </citation>
    <scope>NUCLEOTIDE SEQUENCE</scope>
</reference>
<organism evidence="1">
    <name type="scientific">Anguilla anguilla</name>
    <name type="common">European freshwater eel</name>
    <name type="synonym">Muraena anguilla</name>
    <dbReference type="NCBI Taxonomy" id="7936"/>
    <lineage>
        <taxon>Eukaryota</taxon>
        <taxon>Metazoa</taxon>
        <taxon>Chordata</taxon>
        <taxon>Craniata</taxon>
        <taxon>Vertebrata</taxon>
        <taxon>Euteleostomi</taxon>
        <taxon>Actinopterygii</taxon>
        <taxon>Neopterygii</taxon>
        <taxon>Teleostei</taxon>
        <taxon>Anguilliformes</taxon>
        <taxon>Anguillidae</taxon>
        <taxon>Anguilla</taxon>
    </lineage>
</organism>